<organism evidence="3 4">
    <name type="scientific">Bianquea renquensis</name>
    <dbReference type="NCBI Taxonomy" id="2763661"/>
    <lineage>
        <taxon>Bacteria</taxon>
        <taxon>Bacillati</taxon>
        <taxon>Bacillota</taxon>
        <taxon>Clostridia</taxon>
        <taxon>Eubacteriales</taxon>
        <taxon>Bianqueaceae</taxon>
        <taxon>Bianquea</taxon>
    </lineage>
</organism>
<feature type="compositionally biased region" description="Basic and acidic residues" evidence="1">
    <location>
        <begin position="87"/>
        <end position="105"/>
    </location>
</feature>
<evidence type="ECO:0000256" key="2">
    <source>
        <dbReference type="SAM" id="Phobius"/>
    </source>
</evidence>
<feature type="transmembrane region" description="Helical" evidence="2">
    <location>
        <begin position="55"/>
        <end position="76"/>
    </location>
</feature>
<dbReference type="AlphaFoldDB" id="A0A926I0X0"/>
<dbReference type="RefSeq" id="WP_177717366.1">
    <property type="nucleotide sequence ID" value="NZ_JACRSQ010000003.1"/>
</dbReference>
<feature type="transmembrane region" description="Helical" evidence="2">
    <location>
        <begin position="21"/>
        <end position="43"/>
    </location>
</feature>
<comment type="caution">
    <text evidence="3">The sequence shown here is derived from an EMBL/GenBank/DDBJ whole genome shotgun (WGS) entry which is preliminary data.</text>
</comment>
<protein>
    <submittedName>
        <fullName evidence="3">AtpZ/AtpI family protein</fullName>
    </submittedName>
</protein>
<reference evidence="3" key="1">
    <citation type="submission" date="2020-08" db="EMBL/GenBank/DDBJ databases">
        <title>Genome public.</title>
        <authorList>
            <person name="Liu C."/>
            <person name="Sun Q."/>
        </authorList>
    </citation>
    <scope>NUCLEOTIDE SEQUENCE</scope>
    <source>
        <strain evidence="3">NSJ-32</strain>
    </source>
</reference>
<dbReference type="Pfam" id="PF09527">
    <property type="entry name" value="ATPase_gene1"/>
    <property type="match status" value="1"/>
</dbReference>
<keyword evidence="2" id="KW-0812">Transmembrane</keyword>
<evidence type="ECO:0000313" key="3">
    <source>
        <dbReference type="EMBL" id="MBC8542660.1"/>
    </source>
</evidence>
<dbReference type="InterPro" id="IPR032820">
    <property type="entry name" value="ATPase_put"/>
</dbReference>
<sequence length="105" mass="11496">MTRNHGDCREGFELDHRVLKGLSQIGHLGLVMLIPILIGMLGGAWLDQRFQTQPLWIIVGAVVGVAAAFRNLYVWAMKQAASSSKRRVSDGGPKKETGKDSGHNE</sequence>
<evidence type="ECO:0000256" key="1">
    <source>
        <dbReference type="SAM" id="MobiDB-lite"/>
    </source>
</evidence>
<name>A0A926I0X0_9FIRM</name>
<accession>A0A926I0X0</accession>
<keyword evidence="4" id="KW-1185">Reference proteome</keyword>
<keyword evidence="2" id="KW-0472">Membrane</keyword>
<evidence type="ECO:0000313" key="4">
    <source>
        <dbReference type="Proteomes" id="UP000657006"/>
    </source>
</evidence>
<gene>
    <name evidence="3" type="ORF">H8730_03735</name>
</gene>
<dbReference type="EMBL" id="JACRSQ010000003">
    <property type="protein sequence ID" value="MBC8542660.1"/>
    <property type="molecule type" value="Genomic_DNA"/>
</dbReference>
<keyword evidence="2" id="KW-1133">Transmembrane helix</keyword>
<proteinExistence type="predicted"/>
<dbReference type="Proteomes" id="UP000657006">
    <property type="component" value="Unassembled WGS sequence"/>
</dbReference>
<feature type="region of interest" description="Disordered" evidence="1">
    <location>
        <begin position="80"/>
        <end position="105"/>
    </location>
</feature>